<sequence>METFDYKKAYKDLYILKTKPMMIQVPSMNFVMVKGNGNPNEPDGAYANALQILYGISYTIKMSKKNSMHIKGYFDYVVPPLEGFWWMDDIQGIDVTQKNSFHWYAFIRLPEFVNQEIFEWACAQTQKKKPQLDVSLAKFVTLEEGLCVQIMHKGCYDDEPASIEKMHAFMEAEGYELDFTGIYNTGQPRMHHEIYLSNPNKSKPENLKTVIRHPIRRK</sequence>
<dbReference type="Pfam" id="PF06445">
    <property type="entry name" value="GyrI-like"/>
    <property type="match status" value="1"/>
</dbReference>
<dbReference type="InterPro" id="IPR008319">
    <property type="entry name" value="GyrI-like_CCH_Lin2189-like"/>
</dbReference>
<dbReference type="PIRSF" id="PIRSF031644">
    <property type="entry name" value="UCP031644"/>
    <property type="match status" value="1"/>
</dbReference>
<accession>A0A7G9GN47</accession>
<dbReference type="InterPro" id="IPR029442">
    <property type="entry name" value="GyrI-like"/>
</dbReference>
<dbReference type="EMBL" id="CP060636">
    <property type="protein sequence ID" value="QNM12229.1"/>
    <property type="molecule type" value="Genomic_DNA"/>
</dbReference>
<reference evidence="2 3" key="1">
    <citation type="submission" date="2020-08" db="EMBL/GenBank/DDBJ databases">
        <authorList>
            <person name="Liu C."/>
            <person name="Sun Q."/>
        </authorList>
    </citation>
    <scope>NUCLEOTIDE SEQUENCE [LARGE SCALE GENOMIC DNA]</scope>
    <source>
        <strain evidence="2 3">NSJ-61</strain>
    </source>
</reference>
<protein>
    <submittedName>
        <fullName evidence="2">GyrI-like domain-containing protein</fullName>
    </submittedName>
</protein>
<feature type="domain" description="GyrI-like small molecule binding" evidence="1">
    <location>
        <begin position="19"/>
        <end position="215"/>
    </location>
</feature>
<keyword evidence="3" id="KW-1185">Reference proteome</keyword>
<evidence type="ECO:0000313" key="3">
    <source>
        <dbReference type="Proteomes" id="UP000515856"/>
    </source>
</evidence>
<dbReference type="SUPFAM" id="SSF55136">
    <property type="entry name" value="Probable bacterial effector-binding domain"/>
    <property type="match status" value="1"/>
</dbReference>
<dbReference type="InterPro" id="IPR011256">
    <property type="entry name" value="Reg_factor_effector_dom_sf"/>
</dbReference>
<evidence type="ECO:0000259" key="1">
    <source>
        <dbReference type="Pfam" id="PF06445"/>
    </source>
</evidence>
<proteinExistence type="predicted"/>
<organism evidence="2 3">
    <name type="scientific">[Eubacterium] hominis</name>
    <dbReference type="NCBI Taxonomy" id="2764325"/>
    <lineage>
        <taxon>Bacteria</taxon>
        <taxon>Bacillati</taxon>
        <taxon>Bacillota</taxon>
        <taxon>Erysipelotrichia</taxon>
        <taxon>Erysipelotrichales</taxon>
        <taxon>Erysipelotrichaceae</taxon>
        <taxon>Amedibacillus</taxon>
    </lineage>
</organism>
<dbReference type="Proteomes" id="UP000515856">
    <property type="component" value="Chromosome"/>
</dbReference>
<dbReference type="Gene3D" id="3.20.80.10">
    <property type="entry name" value="Regulatory factor, effector binding domain"/>
    <property type="match status" value="1"/>
</dbReference>
<name>A0A7G9GN47_9FIRM</name>
<evidence type="ECO:0000313" key="2">
    <source>
        <dbReference type="EMBL" id="QNM12229.1"/>
    </source>
</evidence>
<dbReference type="AlphaFoldDB" id="A0A7G9GN47"/>
<gene>
    <name evidence="2" type="ORF">H9Q80_18630</name>
</gene>
<dbReference type="RefSeq" id="WP_117453811.1">
    <property type="nucleotide sequence ID" value="NZ_CP060636.1"/>
</dbReference>
<dbReference type="KEGG" id="ehn:H9Q80_18630"/>